<dbReference type="Proteomes" id="UP000823786">
    <property type="component" value="Unassembled WGS sequence"/>
</dbReference>
<keyword evidence="1" id="KW-0732">Signal</keyword>
<evidence type="ECO:0000313" key="2">
    <source>
        <dbReference type="EMBL" id="MBP1857351.1"/>
    </source>
</evidence>
<evidence type="ECO:0000256" key="1">
    <source>
        <dbReference type="SAM" id="SignalP"/>
    </source>
</evidence>
<protein>
    <submittedName>
        <fullName evidence="2">Uncharacterized protein</fullName>
    </submittedName>
</protein>
<reference evidence="2 3" key="1">
    <citation type="submission" date="2021-03" db="EMBL/GenBank/DDBJ databases">
        <title>Genomic Encyclopedia of Type Strains, Phase IV (KMG-IV): sequencing the most valuable type-strain genomes for metagenomic binning, comparative biology and taxonomic classification.</title>
        <authorList>
            <person name="Goeker M."/>
        </authorList>
    </citation>
    <scope>NUCLEOTIDE SEQUENCE [LARGE SCALE GENOMIC DNA]</scope>
    <source>
        <strain evidence="2 3">DSM 26427</strain>
    </source>
</reference>
<keyword evidence="3" id="KW-1185">Reference proteome</keyword>
<sequence length="240" mass="26009">MFRTYLSAALLLLSLDLLAAHAAAQSDDDVYNRIEELHGNADTFEEAWNSLTEAMGNSDGSAVAALGEYPLRVNANGESYDIKNARDMTKHFDALVPQDTRDTVANQEYSSLFVNSDGVMLADGAVWMGAVCDNDDCSKAHWAITSINATGVAASPASASGDAPYVGTWDCGVATFSFTRDSYDSGEDKQPIRKVEKEDGNYILSFDNDYQIGLSSVTDTSMQWLSMASGDMFDCKRVKP</sequence>
<accession>A0ABS4EHD4</accession>
<feature type="chain" id="PRO_5045599431" evidence="1">
    <location>
        <begin position="23"/>
        <end position="240"/>
    </location>
</feature>
<name>A0ABS4EHD4_9HYPH</name>
<proteinExistence type="predicted"/>
<gene>
    <name evidence="2" type="ORF">J2Z75_000831</name>
</gene>
<evidence type="ECO:0000313" key="3">
    <source>
        <dbReference type="Proteomes" id="UP000823786"/>
    </source>
</evidence>
<feature type="signal peptide" evidence="1">
    <location>
        <begin position="1"/>
        <end position="22"/>
    </location>
</feature>
<dbReference type="EMBL" id="JAGGJV010000001">
    <property type="protein sequence ID" value="MBP1857351.1"/>
    <property type="molecule type" value="Genomic_DNA"/>
</dbReference>
<comment type="caution">
    <text evidence="2">The sequence shown here is derived from an EMBL/GenBank/DDBJ whole genome shotgun (WGS) entry which is preliminary data.</text>
</comment>
<organism evidence="2 3">
    <name type="scientific">Rhizobium herbae</name>
    <dbReference type="NCBI Taxonomy" id="508661"/>
    <lineage>
        <taxon>Bacteria</taxon>
        <taxon>Pseudomonadati</taxon>
        <taxon>Pseudomonadota</taxon>
        <taxon>Alphaproteobacteria</taxon>
        <taxon>Hyphomicrobiales</taxon>
        <taxon>Rhizobiaceae</taxon>
        <taxon>Rhizobium/Agrobacterium group</taxon>
        <taxon>Rhizobium</taxon>
    </lineage>
</organism>